<feature type="chain" id="PRO_5015419197" description="VWFA domain-containing protein" evidence="1">
    <location>
        <begin position="25"/>
        <end position="572"/>
    </location>
</feature>
<dbReference type="SUPFAM" id="SSF53300">
    <property type="entry name" value="vWA-like"/>
    <property type="match status" value="1"/>
</dbReference>
<evidence type="ECO:0000313" key="3">
    <source>
        <dbReference type="Proteomes" id="UP000237968"/>
    </source>
</evidence>
<reference evidence="2 3" key="1">
    <citation type="submission" date="2018-03" db="EMBL/GenBank/DDBJ databases">
        <title>Draft Genome Sequences of the Obligatory Marine Myxobacteria Enhygromyxa salina SWB005.</title>
        <authorList>
            <person name="Poehlein A."/>
            <person name="Moghaddam J.A."/>
            <person name="Harms H."/>
            <person name="Alanjari M."/>
            <person name="Koenig G.M."/>
            <person name="Daniel R."/>
            <person name="Schaeberle T.F."/>
        </authorList>
    </citation>
    <scope>NUCLEOTIDE SEQUENCE [LARGE SCALE GENOMIC DNA]</scope>
    <source>
        <strain evidence="2 3">SWB005</strain>
    </source>
</reference>
<dbReference type="PROSITE" id="PS51257">
    <property type="entry name" value="PROKAR_LIPOPROTEIN"/>
    <property type="match status" value="1"/>
</dbReference>
<dbReference type="Proteomes" id="UP000237968">
    <property type="component" value="Unassembled WGS sequence"/>
</dbReference>
<evidence type="ECO:0008006" key="4">
    <source>
        <dbReference type="Google" id="ProtNLM"/>
    </source>
</evidence>
<dbReference type="InterPro" id="IPR036465">
    <property type="entry name" value="vWFA_dom_sf"/>
</dbReference>
<dbReference type="EMBL" id="PVNK01000268">
    <property type="protein sequence ID" value="PRP90799.1"/>
    <property type="molecule type" value="Genomic_DNA"/>
</dbReference>
<dbReference type="Gene3D" id="3.40.50.410">
    <property type="entry name" value="von Willebrand factor, type A domain"/>
    <property type="match status" value="1"/>
</dbReference>
<sequence>MSRVKFATKLTLLTGCVMATTMFAGCLNHPLKPVELEKSSTDEEQIDLIVNKDVDILFVIDNSGSMGEEQAILANNFGSFIEVLEQETVEANYRIGVTTSDNGNRWCETGVTTPEAGNLVMSSCKDRIGDFVFNNGETDASDIACNDICTLDAAALEVLPTTTDVDSIAAPRPWLENIEGKKNIPATTDTVEAFKCLGPQGINGCGFESQLESMYLALIRAQSAEEASYGFLRANAILAVVFVTDEADCSYNKSFSEIFEQDGNKVFWSDPTALYPTSAVCWNAGVSCSGDPSNYDSCDAVNKDVDGNEDVDDAAAVLHPMSRYIGLIEGLEQQKQELNPDQEVILGLIGGVSSDRTPFYGDVGATDPAFQDNYGIGPGCQAVNPNNPDEPVEAVPPVRLRDLVEEFTPNNMHSICEPQYKDALDAIARAIEKQIVPACYTKCVKDTDLSTDALDPECTVQEDPPGGGASDAVTMQECLRDAAGYVLDEQSGDYVMPSTDANACYALLTDDPTGMATADPGDDMSNFCAGSNYNLEFKIARRPGFPAISGTAISATCSLADFAELSCPGIGG</sequence>
<keyword evidence="3" id="KW-1185">Reference proteome</keyword>
<comment type="caution">
    <text evidence="2">The sequence shown here is derived from an EMBL/GenBank/DDBJ whole genome shotgun (WGS) entry which is preliminary data.</text>
</comment>
<dbReference type="AlphaFoldDB" id="A0A2S9XD57"/>
<accession>A0A2S9XD57</accession>
<evidence type="ECO:0000256" key="1">
    <source>
        <dbReference type="SAM" id="SignalP"/>
    </source>
</evidence>
<organism evidence="2 3">
    <name type="scientific">Enhygromyxa salina</name>
    <dbReference type="NCBI Taxonomy" id="215803"/>
    <lineage>
        <taxon>Bacteria</taxon>
        <taxon>Pseudomonadati</taxon>
        <taxon>Myxococcota</taxon>
        <taxon>Polyangia</taxon>
        <taxon>Nannocystales</taxon>
        <taxon>Nannocystaceae</taxon>
        <taxon>Enhygromyxa</taxon>
    </lineage>
</organism>
<dbReference type="OrthoDB" id="5479759at2"/>
<gene>
    <name evidence="2" type="ORF">ENSA5_61190</name>
</gene>
<feature type="signal peptide" evidence="1">
    <location>
        <begin position="1"/>
        <end position="24"/>
    </location>
</feature>
<evidence type="ECO:0000313" key="2">
    <source>
        <dbReference type="EMBL" id="PRP90799.1"/>
    </source>
</evidence>
<keyword evidence="1" id="KW-0732">Signal</keyword>
<protein>
    <recommendedName>
        <fullName evidence="4">VWFA domain-containing protein</fullName>
    </recommendedName>
</protein>
<name>A0A2S9XD57_9BACT</name>
<proteinExistence type="predicted"/>